<name>A0ABM8BIW5_9LACO</name>
<protein>
    <recommendedName>
        <fullName evidence="4">ABC transporter permease</fullName>
    </recommendedName>
</protein>
<evidence type="ECO:0000313" key="2">
    <source>
        <dbReference type="EMBL" id="BDR61255.1"/>
    </source>
</evidence>
<keyword evidence="3" id="KW-1185">Reference proteome</keyword>
<reference evidence="2 3" key="1">
    <citation type="journal article" date="2023" name="Microbiol. Spectr.">
        <title>Symbiosis of Carpenter Bees with Uncharacterized Lactic Acid Bacteria Showing NAD Auxotrophy.</title>
        <authorList>
            <person name="Kawasaki S."/>
            <person name="Ozawa K."/>
            <person name="Mori T."/>
            <person name="Yamamoto A."/>
            <person name="Ito M."/>
            <person name="Ohkuma M."/>
            <person name="Sakamoto M."/>
            <person name="Matsutani M."/>
        </authorList>
    </citation>
    <scope>NUCLEOTIDE SEQUENCE [LARGE SCALE GENOMIC DNA]</scope>
    <source>
        <strain evidence="2 3">Kim32-2</strain>
    </source>
</reference>
<accession>A0ABM8BIW5</accession>
<evidence type="ECO:0000256" key="1">
    <source>
        <dbReference type="SAM" id="Phobius"/>
    </source>
</evidence>
<feature type="transmembrane region" description="Helical" evidence="1">
    <location>
        <begin position="264"/>
        <end position="285"/>
    </location>
</feature>
<dbReference type="EMBL" id="AP026803">
    <property type="protein sequence ID" value="BDR61255.1"/>
    <property type="molecule type" value="Genomic_DNA"/>
</dbReference>
<feature type="transmembrane region" description="Helical" evidence="1">
    <location>
        <begin position="219"/>
        <end position="252"/>
    </location>
</feature>
<feature type="transmembrane region" description="Helical" evidence="1">
    <location>
        <begin position="622"/>
        <end position="647"/>
    </location>
</feature>
<gene>
    <name evidence="2" type="ORF">KIM322_15160</name>
</gene>
<proteinExistence type="predicted"/>
<dbReference type="RefSeq" id="WP_317637471.1">
    <property type="nucleotide sequence ID" value="NZ_AP026803.1"/>
</dbReference>
<evidence type="ECO:0008006" key="4">
    <source>
        <dbReference type="Google" id="ProtNLM"/>
    </source>
</evidence>
<feature type="transmembrane region" description="Helical" evidence="1">
    <location>
        <begin position="336"/>
        <end position="358"/>
    </location>
</feature>
<keyword evidence="1" id="KW-1133">Transmembrane helix</keyword>
<feature type="transmembrane region" description="Helical" evidence="1">
    <location>
        <begin position="696"/>
        <end position="715"/>
    </location>
</feature>
<keyword evidence="1" id="KW-0812">Transmembrane</keyword>
<evidence type="ECO:0000313" key="3">
    <source>
        <dbReference type="Proteomes" id="UP001321741"/>
    </source>
</evidence>
<keyword evidence="1" id="KW-0472">Membrane</keyword>
<dbReference type="Proteomes" id="UP001321741">
    <property type="component" value="Chromosome"/>
</dbReference>
<sequence>MNFQNKKIKLLTLFLVACQSILLTLLAAFFIGKNYNHTISTYPNVKKETIYLKDLKNKQRSDILSFFAEEADKNKLVIVRTEQPVSQNGASKDVKIGVLGDINKHPLPLFFAGRKIVSSALLNKLLQSSDSVTIGNALNYRSIAETPNFASGQNLVLFKLEDLVKQSGSINGTYQVIGLSSDQKVTFLTKLSSVTHKTKKQLQTTLGGKVEEQGLMPTIIIAGLVLNAVGLLILLLLTLLQSLTLLGDLVLLGWSKYYFLLKLFSPYIIAAFSMSIFVVPLGILISGNFLSLWSLFFIVNLANCIIVAVLSLLASLMITTMSFLDVLKHKFPRKSLLIFSILGYVILSVSIIFGSWALDGPLKTLNETYQMSQNWHKVSNLTIIKDSQFGNQNQSHQDALKSRSKDFYLWYKDIYQEKGVYLIGTTIYTPKVVEALSETDNSLPFNKPFLWLTVSPNYLKKLDIKISSNLLSEAEQGKRLYLLPPTFSPETKVKFKKWLQTNDTRSISPTDTPTVFNQKRQFLFKSYKSENTFFTWATKTDEPLQMKQTIILVATPANMTYFESDNLSAQGLNGLIKFDISKIPNKKKEKIFTNIRINKYHPTFDSIGNYIKGLQKDLSYTIYLFGGIGVVLLCLSLVLVYVILRIYQVSQQELFNVKKFLGFSIFDIYNKPLIFLLITFIAELLSTILIRSRAGTLVIIIKFITQMLFVLLYLCHSSIKQLLNNLREE</sequence>
<feature type="transmembrane region" description="Helical" evidence="1">
    <location>
        <begin position="291"/>
        <end position="324"/>
    </location>
</feature>
<organism evidence="2 3">
    <name type="scientific">Lactobacillus xylocopicola</name>
    <dbReference type="NCBI Taxonomy" id="2976676"/>
    <lineage>
        <taxon>Bacteria</taxon>
        <taxon>Bacillati</taxon>
        <taxon>Bacillota</taxon>
        <taxon>Bacilli</taxon>
        <taxon>Lactobacillales</taxon>
        <taxon>Lactobacillaceae</taxon>
        <taxon>Lactobacillus</taxon>
    </lineage>
</organism>
<feature type="transmembrane region" description="Helical" evidence="1">
    <location>
        <begin position="668"/>
        <end position="690"/>
    </location>
</feature>